<evidence type="ECO:0000313" key="3">
    <source>
        <dbReference type="Proteomes" id="UP000799324"/>
    </source>
</evidence>
<dbReference type="OrthoDB" id="243127at2759"/>
<name>A0A6A6SHY0_9PLEO</name>
<gene>
    <name evidence="2" type="ORF">K491DRAFT_723468</name>
</gene>
<organism evidence="2 3">
    <name type="scientific">Lophiostoma macrostomum CBS 122681</name>
    <dbReference type="NCBI Taxonomy" id="1314788"/>
    <lineage>
        <taxon>Eukaryota</taxon>
        <taxon>Fungi</taxon>
        <taxon>Dikarya</taxon>
        <taxon>Ascomycota</taxon>
        <taxon>Pezizomycotina</taxon>
        <taxon>Dothideomycetes</taxon>
        <taxon>Pleosporomycetidae</taxon>
        <taxon>Pleosporales</taxon>
        <taxon>Lophiostomataceae</taxon>
        <taxon>Lophiostoma</taxon>
    </lineage>
</organism>
<reference evidence="2" key="1">
    <citation type="journal article" date="2020" name="Stud. Mycol.">
        <title>101 Dothideomycetes genomes: a test case for predicting lifestyles and emergence of pathogens.</title>
        <authorList>
            <person name="Haridas S."/>
            <person name="Albert R."/>
            <person name="Binder M."/>
            <person name="Bloem J."/>
            <person name="Labutti K."/>
            <person name="Salamov A."/>
            <person name="Andreopoulos B."/>
            <person name="Baker S."/>
            <person name="Barry K."/>
            <person name="Bills G."/>
            <person name="Bluhm B."/>
            <person name="Cannon C."/>
            <person name="Castanera R."/>
            <person name="Culley D."/>
            <person name="Daum C."/>
            <person name="Ezra D."/>
            <person name="Gonzalez J."/>
            <person name="Henrissat B."/>
            <person name="Kuo A."/>
            <person name="Liang C."/>
            <person name="Lipzen A."/>
            <person name="Lutzoni F."/>
            <person name="Magnuson J."/>
            <person name="Mondo S."/>
            <person name="Nolan M."/>
            <person name="Ohm R."/>
            <person name="Pangilinan J."/>
            <person name="Park H.-J."/>
            <person name="Ramirez L."/>
            <person name="Alfaro M."/>
            <person name="Sun H."/>
            <person name="Tritt A."/>
            <person name="Yoshinaga Y."/>
            <person name="Zwiers L.-H."/>
            <person name="Turgeon B."/>
            <person name="Goodwin S."/>
            <person name="Spatafora J."/>
            <person name="Crous P."/>
            <person name="Grigoriev I."/>
        </authorList>
    </citation>
    <scope>NUCLEOTIDE SEQUENCE</scope>
    <source>
        <strain evidence="2">CBS 122681</strain>
    </source>
</reference>
<sequence length="143" mass="16007">MSIVKKTSKPVLPKVQQVEGRTGRFGESEAITNLIVDRSSLEDHVVLEVGFDFAIEEAEESEALQRTLLARRFSEVEANLKHNILNNMNTQQREDHLGAATATDQQSFFEGLNRGSWDGLRGKHMASKQSDKRSAPMNRSVLP</sequence>
<evidence type="ECO:0000256" key="1">
    <source>
        <dbReference type="SAM" id="MobiDB-lite"/>
    </source>
</evidence>
<protein>
    <submittedName>
        <fullName evidence="2">Uncharacterized protein</fullName>
    </submittedName>
</protein>
<dbReference type="AlphaFoldDB" id="A0A6A6SHY0"/>
<evidence type="ECO:0000313" key="2">
    <source>
        <dbReference type="EMBL" id="KAF2647396.1"/>
    </source>
</evidence>
<dbReference type="EMBL" id="MU004625">
    <property type="protein sequence ID" value="KAF2647396.1"/>
    <property type="molecule type" value="Genomic_DNA"/>
</dbReference>
<feature type="region of interest" description="Disordered" evidence="1">
    <location>
        <begin position="119"/>
        <end position="143"/>
    </location>
</feature>
<accession>A0A6A6SHY0</accession>
<dbReference type="Proteomes" id="UP000799324">
    <property type="component" value="Unassembled WGS sequence"/>
</dbReference>
<proteinExistence type="predicted"/>
<keyword evidence="3" id="KW-1185">Reference proteome</keyword>